<evidence type="ECO:0008006" key="3">
    <source>
        <dbReference type="Google" id="ProtNLM"/>
    </source>
</evidence>
<keyword evidence="2" id="KW-1185">Reference proteome</keyword>
<protein>
    <recommendedName>
        <fullName evidence="3">Nuclease HARBI1</fullName>
    </recommendedName>
</protein>
<organism evidence="1 2">
    <name type="scientific">Exocentrus adspersus</name>
    <dbReference type="NCBI Taxonomy" id="1586481"/>
    <lineage>
        <taxon>Eukaryota</taxon>
        <taxon>Metazoa</taxon>
        <taxon>Ecdysozoa</taxon>
        <taxon>Arthropoda</taxon>
        <taxon>Hexapoda</taxon>
        <taxon>Insecta</taxon>
        <taxon>Pterygota</taxon>
        <taxon>Neoptera</taxon>
        <taxon>Endopterygota</taxon>
        <taxon>Coleoptera</taxon>
        <taxon>Polyphaga</taxon>
        <taxon>Cucujiformia</taxon>
        <taxon>Chrysomeloidea</taxon>
        <taxon>Cerambycidae</taxon>
        <taxon>Lamiinae</taxon>
        <taxon>Acanthocinini</taxon>
        <taxon>Exocentrus</taxon>
    </lineage>
</organism>
<dbReference type="AlphaFoldDB" id="A0AAV8VSF1"/>
<dbReference type="Proteomes" id="UP001159042">
    <property type="component" value="Unassembled WGS sequence"/>
</dbReference>
<evidence type="ECO:0000313" key="2">
    <source>
        <dbReference type="Proteomes" id="UP001159042"/>
    </source>
</evidence>
<name>A0AAV8VSF1_9CUCU</name>
<dbReference type="EMBL" id="JANEYG010000036">
    <property type="protein sequence ID" value="KAJ8917020.1"/>
    <property type="molecule type" value="Genomic_DNA"/>
</dbReference>
<gene>
    <name evidence="1" type="ORF">NQ315_012938</name>
</gene>
<reference evidence="1 2" key="1">
    <citation type="journal article" date="2023" name="Insect Mol. Biol.">
        <title>Genome sequencing provides insights into the evolution of gene families encoding plant cell wall-degrading enzymes in longhorned beetles.</title>
        <authorList>
            <person name="Shin N.R."/>
            <person name="Okamura Y."/>
            <person name="Kirsch R."/>
            <person name="Pauchet Y."/>
        </authorList>
    </citation>
    <scope>NUCLEOTIDE SEQUENCE [LARGE SCALE GENOMIC DNA]</scope>
    <source>
        <strain evidence="1">EAD_L_NR</strain>
    </source>
</reference>
<proteinExistence type="predicted"/>
<accession>A0AAV8VSF1</accession>
<sequence length="141" mass="16098">MDDDLAHLAIIGALEEAEIDNLIPRRLFHVRDNPFETLNDAKFIKTFRLSKPMVLDLCNIVEPFIAAPSRTSSLDVLTALNFYGYGSYQLNVGQNMNTAISQPSVSRAICEVTDVLNRPEIFNRYVHFPRNMNELNQLRNE</sequence>
<evidence type="ECO:0000313" key="1">
    <source>
        <dbReference type="EMBL" id="KAJ8917020.1"/>
    </source>
</evidence>
<comment type="caution">
    <text evidence="1">The sequence shown here is derived from an EMBL/GenBank/DDBJ whole genome shotgun (WGS) entry which is preliminary data.</text>
</comment>